<dbReference type="NCBIfam" id="TIGR01297">
    <property type="entry name" value="CDF"/>
    <property type="match status" value="1"/>
</dbReference>
<reference evidence="12 13" key="1">
    <citation type="submission" date="2019-10" db="EMBL/GenBank/DDBJ databases">
        <title>Cognatihalovulum marinum gen. nov. sp. nov., a new member of the family Rhodobacteraceae isolated from deep seawater of the Northwest Indian Ocean.</title>
        <authorList>
            <person name="Ruan C."/>
            <person name="Wang J."/>
            <person name="Zheng X."/>
            <person name="Song L."/>
            <person name="Zhu Y."/>
            <person name="Huang Y."/>
            <person name="Lu Z."/>
            <person name="Du W."/>
            <person name="Huang L."/>
            <person name="Dai X."/>
        </authorList>
    </citation>
    <scope>NUCLEOTIDE SEQUENCE [LARGE SCALE GENOMIC DNA]</scope>
    <source>
        <strain evidence="12 13">2CG4</strain>
    </source>
</reference>
<dbReference type="Proteomes" id="UP000474957">
    <property type="component" value="Unassembled WGS sequence"/>
</dbReference>
<evidence type="ECO:0000256" key="9">
    <source>
        <dbReference type="SAM" id="Phobius"/>
    </source>
</evidence>
<dbReference type="EMBL" id="WIND01000002">
    <property type="protein sequence ID" value="MSU88943.1"/>
    <property type="molecule type" value="Genomic_DNA"/>
</dbReference>
<dbReference type="Gene3D" id="1.20.1510.10">
    <property type="entry name" value="Cation efflux protein transmembrane domain"/>
    <property type="match status" value="1"/>
</dbReference>
<feature type="transmembrane region" description="Helical" evidence="9">
    <location>
        <begin position="116"/>
        <end position="136"/>
    </location>
</feature>
<dbReference type="GO" id="GO:0015093">
    <property type="term" value="F:ferrous iron transmembrane transporter activity"/>
    <property type="evidence" value="ECO:0007669"/>
    <property type="project" value="TreeGrafter"/>
</dbReference>
<dbReference type="GO" id="GO:0015341">
    <property type="term" value="F:zinc efflux antiporter activity"/>
    <property type="evidence" value="ECO:0007669"/>
    <property type="project" value="TreeGrafter"/>
</dbReference>
<dbReference type="GO" id="GO:0015086">
    <property type="term" value="F:cadmium ion transmembrane transporter activity"/>
    <property type="evidence" value="ECO:0007669"/>
    <property type="project" value="TreeGrafter"/>
</dbReference>
<evidence type="ECO:0000256" key="5">
    <source>
        <dbReference type="ARBA" id="ARBA00022692"/>
    </source>
</evidence>
<evidence type="ECO:0000256" key="3">
    <source>
        <dbReference type="ARBA" id="ARBA00022448"/>
    </source>
</evidence>
<dbReference type="Pfam" id="PF01545">
    <property type="entry name" value="Cation_efflux"/>
    <property type="match status" value="1"/>
</dbReference>
<dbReference type="GO" id="GO:0006882">
    <property type="term" value="P:intracellular zinc ion homeostasis"/>
    <property type="evidence" value="ECO:0007669"/>
    <property type="project" value="TreeGrafter"/>
</dbReference>
<feature type="transmembrane region" description="Helical" evidence="9">
    <location>
        <begin position="156"/>
        <end position="177"/>
    </location>
</feature>
<dbReference type="PANTHER" id="PTHR43840:SF15">
    <property type="entry name" value="MITOCHONDRIAL METAL TRANSPORTER 1-RELATED"/>
    <property type="match status" value="1"/>
</dbReference>
<gene>
    <name evidence="12" type="ORF">GE300_04805</name>
</gene>
<dbReference type="InterPro" id="IPR002524">
    <property type="entry name" value="Cation_efflux"/>
</dbReference>
<evidence type="ECO:0000313" key="13">
    <source>
        <dbReference type="Proteomes" id="UP000474957"/>
    </source>
</evidence>
<proteinExistence type="inferred from homology"/>
<dbReference type="RefSeq" id="WP_154445409.1">
    <property type="nucleotide sequence ID" value="NZ_WIND01000002.1"/>
</dbReference>
<organism evidence="12 13">
    <name type="scientific">Halovulum marinum</name>
    <dbReference type="NCBI Taxonomy" id="2662447"/>
    <lineage>
        <taxon>Bacteria</taxon>
        <taxon>Pseudomonadati</taxon>
        <taxon>Pseudomonadota</taxon>
        <taxon>Alphaproteobacteria</taxon>
        <taxon>Rhodobacterales</taxon>
        <taxon>Paracoccaceae</taxon>
        <taxon>Halovulum</taxon>
    </lineage>
</organism>
<evidence type="ECO:0000256" key="6">
    <source>
        <dbReference type="ARBA" id="ARBA00022989"/>
    </source>
</evidence>
<dbReference type="InterPro" id="IPR050291">
    <property type="entry name" value="CDF_Transporter"/>
</dbReference>
<evidence type="ECO:0000259" key="11">
    <source>
        <dbReference type="Pfam" id="PF16916"/>
    </source>
</evidence>
<keyword evidence="7 9" id="KW-0472">Membrane</keyword>
<keyword evidence="3" id="KW-0813">Transport</keyword>
<dbReference type="Pfam" id="PF16916">
    <property type="entry name" value="ZT_dimer"/>
    <property type="match status" value="1"/>
</dbReference>
<evidence type="ECO:0000256" key="7">
    <source>
        <dbReference type="ARBA" id="ARBA00023136"/>
    </source>
</evidence>
<feature type="transmembrane region" description="Helical" evidence="9">
    <location>
        <begin position="78"/>
        <end position="104"/>
    </location>
</feature>
<dbReference type="SUPFAM" id="SSF160240">
    <property type="entry name" value="Cation efflux protein cytoplasmic domain-like"/>
    <property type="match status" value="1"/>
</dbReference>
<accession>A0A6L5YX74</accession>
<evidence type="ECO:0000313" key="12">
    <source>
        <dbReference type="EMBL" id="MSU88943.1"/>
    </source>
</evidence>
<dbReference type="InterPro" id="IPR036837">
    <property type="entry name" value="Cation_efflux_CTD_sf"/>
</dbReference>
<feature type="domain" description="Cation efflux protein transmembrane" evidence="10">
    <location>
        <begin position="14"/>
        <end position="204"/>
    </location>
</feature>
<dbReference type="Gene3D" id="3.30.70.1350">
    <property type="entry name" value="Cation efflux protein, cytoplasmic domain"/>
    <property type="match status" value="1"/>
</dbReference>
<dbReference type="InterPro" id="IPR027470">
    <property type="entry name" value="Cation_efflux_CTD"/>
</dbReference>
<name>A0A6L5YX74_9RHOB</name>
<feature type="transmembrane region" description="Helical" evidence="9">
    <location>
        <begin position="7"/>
        <end position="31"/>
    </location>
</feature>
<feature type="domain" description="Cation efflux protein cytoplasmic" evidence="11">
    <location>
        <begin position="210"/>
        <end position="286"/>
    </location>
</feature>
<dbReference type="FunFam" id="3.30.70.1350:FF:000002">
    <property type="entry name" value="Ferrous-iron efflux pump FieF"/>
    <property type="match status" value="1"/>
</dbReference>
<evidence type="ECO:0000256" key="8">
    <source>
        <dbReference type="ARBA" id="ARBA00068882"/>
    </source>
</evidence>
<dbReference type="SUPFAM" id="SSF161111">
    <property type="entry name" value="Cation efflux protein transmembrane domain-like"/>
    <property type="match status" value="1"/>
</dbReference>
<evidence type="ECO:0000256" key="1">
    <source>
        <dbReference type="ARBA" id="ARBA00004651"/>
    </source>
</evidence>
<keyword evidence="6 9" id="KW-1133">Transmembrane helix</keyword>
<dbReference type="InterPro" id="IPR058533">
    <property type="entry name" value="Cation_efflux_TM"/>
</dbReference>
<dbReference type="PANTHER" id="PTHR43840">
    <property type="entry name" value="MITOCHONDRIAL METAL TRANSPORTER 1-RELATED"/>
    <property type="match status" value="1"/>
</dbReference>
<keyword evidence="5 9" id="KW-0812">Transmembrane</keyword>
<sequence>MSYSPLVLRLAAWSIAVALAVLALKLGAWWITGSVALLSDALESIVNVVSAMLALSAIRYSRRPADAGHPFGHHKAEYISAVAEGVMIVVAALLVLNASLPALIAPRPLAAPLPGLALNAVAAAFNAGWALLLIRIGRAQRSPALAADGRHLMTDVVTSVGVLAGLGLALATGWAILDPLLAIVVAGNILREGWRVIAGSLGGLLDSAVDEDCAQAIRAAILAHADGAIEVHDIRTRHAGPATFIEFHMVVDGAMSVARSHDICDRVERALEAAVPGAQVLIHVEPGHKAKPGALPVK</sequence>
<comment type="similarity">
    <text evidence="2">Belongs to the cation diffusion facilitator (CDF) transporter (TC 2.A.4) family.</text>
</comment>
<evidence type="ECO:0000256" key="2">
    <source>
        <dbReference type="ARBA" id="ARBA00008114"/>
    </source>
</evidence>
<comment type="caution">
    <text evidence="12">The sequence shown here is derived from an EMBL/GenBank/DDBJ whole genome shotgun (WGS) entry which is preliminary data.</text>
</comment>
<feature type="transmembrane region" description="Helical" evidence="9">
    <location>
        <begin position="37"/>
        <end position="58"/>
    </location>
</feature>
<dbReference type="InterPro" id="IPR027469">
    <property type="entry name" value="Cation_efflux_TMD_sf"/>
</dbReference>
<keyword evidence="13" id="KW-1185">Reference proteome</keyword>
<keyword evidence="4" id="KW-1003">Cell membrane</keyword>
<evidence type="ECO:0000256" key="4">
    <source>
        <dbReference type="ARBA" id="ARBA00022475"/>
    </source>
</evidence>
<dbReference type="AlphaFoldDB" id="A0A6L5YX74"/>
<evidence type="ECO:0000259" key="10">
    <source>
        <dbReference type="Pfam" id="PF01545"/>
    </source>
</evidence>
<protein>
    <recommendedName>
        <fullName evidence="8">Protein p34</fullName>
    </recommendedName>
</protein>
<dbReference type="GO" id="GO:0005886">
    <property type="term" value="C:plasma membrane"/>
    <property type="evidence" value="ECO:0007669"/>
    <property type="project" value="UniProtKB-SubCell"/>
</dbReference>
<comment type="subcellular location">
    <subcellularLocation>
        <location evidence="1">Cell membrane</location>
        <topology evidence="1">Multi-pass membrane protein</topology>
    </subcellularLocation>
</comment>